<reference evidence="8" key="1">
    <citation type="submission" date="2025-08" db="UniProtKB">
        <authorList>
            <consortium name="RefSeq"/>
        </authorList>
    </citation>
    <scope>IDENTIFICATION</scope>
    <source>
        <tissue evidence="8">Gonad</tissue>
    </source>
</reference>
<keyword evidence="4 6" id="KW-1133">Transmembrane helix</keyword>
<keyword evidence="3 6" id="KW-0812">Transmembrane</keyword>
<dbReference type="Pfam" id="PF04241">
    <property type="entry name" value="DUF423"/>
    <property type="match status" value="1"/>
</dbReference>
<dbReference type="GO" id="GO:0016020">
    <property type="term" value="C:membrane"/>
    <property type="evidence" value="ECO:0007669"/>
    <property type="project" value="UniProtKB-SubCell"/>
</dbReference>
<evidence type="ECO:0000256" key="5">
    <source>
        <dbReference type="ARBA" id="ARBA00023136"/>
    </source>
</evidence>
<keyword evidence="5 6" id="KW-0472">Membrane</keyword>
<dbReference type="PANTHER" id="PTHR43461">
    <property type="entry name" value="TRANSMEMBRANE PROTEIN 256"/>
    <property type="match status" value="1"/>
</dbReference>
<dbReference type="InterPro" id="IPR006696">
    <property type="entry name" value="DUF423"/>
</dbReference>
<dbReference type="RefSeq" id="XP_019634883.1">
    <property type="nucleotide sequence ID" value="XM_019779324.1"/>
</dbReference>
<comment type="similarity">
    <text evidence="2">Belongs to the TMEM256 family.</text>
</comment>
<evidence type="ECO:0000256" key="1">
    <source>
        <dbReference type="ARBA" id="ARBA00004141"/>
    </source>
</evidence>
<evidence type="ECO:0000256" key="4">
    <source>
        <dbReference type="ARBA" id="ARBA00022989"/>
    </source>
</evidence>
<dbReference type="PANTHER" id="PTHR43461:SF1">
    <property type="entry name" value="TRANSMEMBRANE PROTEIN 256"/>
    <property type="match status" value="1"/>
</dbReference>
<evidence type="ECO:0000313" key="7">
    <source>
        <dbReference type="Proteomes" id="UP000515135"/>
    </source>
</evidence>
<dbReference type="OrthoDB" id="269173at2759"/>
<gene>
    <name evidence="8" type="primary">LOC109477872</name>
</gene>
<organism evidence="7 8">
    <name type="scientific">Branchiostoma belcheri</name>
    <name type="common">Amphioxus</name>
    <dbReference type="NCBI Taxonomy" id="7741"/>
    <lineage>
        <taxon>Eukaryota</taxon>
        <taxon>Metazoa</taxon>
        <taxon>Chordata</taxon>
        <taxon>Cephalochordata</taxon>
        <taxon>Leptocardii</taxon>
        <taxon>Amphioxiformes</taxon>
        <taxon>Branchiostomatidae</taxon>
        <taxon>Branchiostoma</taxon>
    </lineage>
</organism>
<dbReference type="GeneID" id="109477872"/>
<sequence>MAAATSEMFVRIAGVSGALAVALGAYGAHAFRGDVGEKKTFDTGNRYHLLHSVALLAVPLTRRPLLVGSLLSCGMLLFCGGCYLSSLFEMRSAAKITPIGGMMLIAGWLCVAL</sequence>
<feature type="transmembrane region" description="Helical" evidence="6">
    <location>
        <begin position="65"/>
        <end position="88"/>
    </location>
</feature>
<name>A0A6P4ZDU9_BRABE</name>
<comment type="subcellular location">
    <subcellularLocation>
        <location evidence="1">Membrane</location>
        <topology evidence="1">Multi-pass membrane protein</topology>
    </subcellularLocation>
</comment>
<dbReference type="Proteomes" id="UP000515135">
    <property type="component" value="Unplaced"/>
</dbReference>
<dbReference type="AlphaFoldDB" id="A0A6P4ZDU9"/>
<accession>A0A6P4ZDU9</accession>
<keyword evidence="7" id="KW-1185">Reference proteome</keyword>
<evidence type="ECO:0000256" key="6">
    <source>
        <dbReference type="SAM" id="Phobius"/>
    </source>
</evidence>
<protein>
    <submittedName>
        <fullName evidence="8">Transmembrane protein 256 homolog</fullName>
    </submittedName>
</protein>
<evidence type="ECO:0000256" key="2">
    <source>
        <dbReference type="ARBA" id="ARBA00006208"/>
    </source>
</evidence>
<proteinExistence type="inferred from homology"/>
<evidence type="ECO:0000313" key="8">
    <source>
        <dbReference type="RefSeq" id="XP_019634883.1"/>
    </source>
</evidence>
<dbReference type="KEGG" id="bbel:109477872"/>
<evidence type="ECO:0000256" key="3">
    <source>
        <dbReference type="ARBA" id="ARBA00022692"/>
    </source>
</evidence>